<reference evidence="2" key="2">
    <citation type="submission" date="2016-02" db="EMBL/GenBank/DDBJ databases">
        <title>Draft genome sequence of five rapidly growing Mycobacterium species.</title>
        <authorList>
            <person name="Katahira K."/>
            <person name="Gotou Y."/>
            <person name="Iida K."/>
            <person name="Ogura Y."/>
            <person name="Hayashi T."/>
        </authorList>
    </citation>
    <scope>NUCLEOTIDE SEQUENCE [LARGE SCALE GENOMIC DNA]</scope>
    <source>
        <strain evidence="2">JCM15654</strain>
    </source>
</reference>
<gene>
    <name evidence="1" type="ORF">RMCB_2986</name>
</gene>
<evidence type="ECO:0000313" key="2">
    <source>
        <dbReference type="Proteomes" id="UP000069620"/>
    </source>
</evidence>
<dbReference type="AlphaFoldDB" id="A0A117I5Q7"/>
<reference evidence="2" key="1">
    <citation type="journal article" date="2016" name="Genome Announc.">
        <title>Draft Genome Sequences of Five Rapidly Growing Mycobacterium Species, M. thermoresistibile, M. fortuitum subsp. acetamidolyticum, M. canariasense, M. brisbanense, and M. novocastrense.</title>
        <authorList>
            <person name="Katahira K."/>
            <person name="Ogura Y."/>
            <person name="Gotoh Y."/>
            <person name="Hayashi T."/>
        </authorList>
    </citation>
    <scope>NUCLEOTIDE SEQUENCE [LARGE SCALE GENOMIC DNA]</scope>
    <source>
        <strain evidence="2">JCM15654</strain>
    </source>
</reference>
<protein>
    <submittedName>
        <fullName evidence="1">GTP cyclohydrolase II</fullName>
    </submittedName>
</protein>
<dbReference type="GO" id="GO:0016787">
    <property type="term" value="F:hydrolase activity"/>
    <property type="evidence" value="ECO:0007669"/>
    <property type="project" value="UniProtKB-KW"/>
</dbReference>
<dbReference type="EMBL" id="BCSX01000024">
    <property type="protein sequence ID" value="GAS88890.1"/>
    <property type="molecule type" value="Genomic_DNA"/>
</dbReference>
<organism evidence="1 2">
    <name type="scientific">Mycolicibacterium brisbanense</name>
    <dbReference type="NCBI Taxonomy" id="146020"/>
    <lineage>
        <taxon>Bacteria</taxon>
        <taxon>Bacillati</taxon>
        <taxon>Actinomycetota</taxon>
        <taxon>Actinomycetes</taxon>
        <taxon>Mycobacteriales</taxon>
        <taxon>Mycobacteriaceae</taxon>
        <taxon>Mycolicibacterium</taxon>
    </lineage>
</organism>
<sequence length="72" mass="7855">MNASLIYPQRIAIEGHPSQHGIADLHLSLGSNRPDSDIHVVLTCDQLLALYRSIAAKISTLPIHLVSEEVSQ</sequence>
<name>A0A117I5Q7_9MYCO</name>
<keyword evidence="1" id="KW-0378">Hydrolase</keyword>
<dbReference type="RefSeq" id="WP_062829365.1">
    <property type="nucleotide sequence ID" value="NZ_BCSX01000024.1"/>
</dbReference>
<dbReference type="Proteomes" id="UP000069620">
    <property type="component" value="Unassembled WGS sequence"/>
</dbReference>
<keyword evidence="2" id="KW-1185">Reference proteome</keyword>
<accession>A0A117I5Q7</accession>
<evidence type="ECO:0000313" key="1">
    <source>
        <dbReference type="EMBL" id="GAS88890.1"/>
    </source>
</evidence>
<dbReference type="STRING" id="146020.RMCB_2986"/>
<comment type="caution">
    <text evidence="1">The sequence shown here is derived from an EMBL/GenBank/DDBJ whole genome shotgun (WGS) entry which is preliminary data.</text>
</comment>
<proteinExistence type="predicted"/>